<keyword evidence="2" id="KW-1185">Reference proteome</keyword>
<comment type="caution">
    <text evidence="1">The sequence shown here is derived from an EMBL/GenBank/DDBJ whole genome shotgun (WGS) entry which is preliminary data.</text>
</comment>
<proteinExistence type="predicted"/>
<dbReference type="Proteomes" id="UP000320582">
    <property type="component" value="Unassembled WGS sequence"/>
</dbReference>
<dbReference type="AlphaFoldDB" id="A0A543KHC5"/>
<dbReference type="SUPFAM" id="SSF140804">
    <property type="entry name" value="YidB-like"/>
    <property type="match status" value="1"/>
</dbReference>
<dbReference type="RefSeq" id="WP_142083197.1">
    <property type="nucleotide sequence ID" value="NZ_VFPT01000001.1"/>
</dbReference>
<dbReference type="InterPro" id="IPR045372">
    <property type="entry name" value="YidB"/>
</dbReference>
<name>A0A543KHC5_9RHOB</name>
<accession>A0A543KHC5</accession>
<protein>
    <submittedName>
        <fullName evidence="1">Uncharacterized protein DUF937</fullName>
    </submittedName>
</protein>
<dbReference type="EMBL" id="VFPT01000001">
    <property type="protein sequence ID" value="TQM94479.1"/>
    <property type="molecule type" value="Genomic_DNA"/>
</dbReference>
<dbReference type="Pfam" id="PF20159">
    <property type="entry name" value="YidB"/>
    <property type="match status" value="1"/>
</dbReference>
<sequence>MSLLKSLADAVFPGAGGHADLATIVTQNPKLMQAIMALLSEDSPIGGLPGLVARFQNAGLGDTVATWLGSGPNTPVSPEDIQHALGGKVVDQLAAQAKMTPSEATGALSHALPLMVDRLSPNEAAQSLDLVQIQSMLGGFLDGQV</sequence>
<dbReference type="Gene3D" id="1.10.10.690">
    <property type="entry name" value="YidB-like"/>
    <property type="match status" value="1"/>
</dbReference>
<reference evidence="1 2" key="1">
    <citation type="submission" date="2019-06" db="EMBL/GenBank/DDBJ databases">
        <title>Genomic Encyclopedia of Archaeal and Bacterial Type Strains, Phase II (KMG-II): from individual species to whole genera.</title>
        <authorList>
            <person name="Goeker M."/>
        </authorList>
    </citation>
    <scope>NUCLEOTIDE SEQUENCE [LARGE SCALE GENOMIC DNA]</scope>
    <source>
        <strain evidence="1 2">DSM 18423</strain>
    </source>
</reference>
<gene>
    <name evidence="1" type="ORF">BD293_3158</name>
</gene>
<evidence type="ECO:0000313" key="1">
    <source>
        <dbReference type="EMBL" id="TQM94479.1"/>
    </source>
</evidence>
<dbReference type="OrthoDB" id="4235777at2"/>
<evidence type="ECO:0000313" key="2">
    <source>
        <dbReference type="Proteomes" id="UP000320582"/>
    </source>
</evidence>
<organism evidence="1 2">
    <name type="scientific">Roseinatronobacter monicus</name>
    <dbReference type="NCBI Taxonomy" id="393481"/>
    <lineage>
        <taxon>Bacteria</taxon>
        <taxon>Pseudomonadati</taxon>
        <taxon>Pseudomonadota</taxon>
        <taxon>Alphaproteobacteria</taxon>
        <taxon>Rhodobacterales</taxon>
        <taxon>Paracoccaceae</taxon>
        <taxon>Roseinatronobacter</taxon>
    </lineage>
</organism>
<dbReference type="InterPro" id="IPR027405">
    <property type="entry name" value="YidB-like"/>
</dbReference>